<protein>
    <submittedName>
        <fullName evidence="1">Uncharacterized protein</fullName>
    </submittedName>
</protein>
<organism evidence="1 2">
    <name type="scientific">Candidatus Chlorohelix allophototropha</name>
    <dbReference type="NCBI Taxonomy" id="3003348"/>
    <lineage>
        <taxon>Bacteria</taxon>
        <taxon>Bacillati</taxon>
        <taxon>Chloroflexota</taxon>
        <taxon>Chloroflexia</taxon>
        <taxon>Candidatus Chloroheliales</taxon>
        <taxon>Candidatus Chloroheliaceae</taxon>
        <taxon>Candidatus Chlorohelix</taxon>
    </lineage>
</organism>
<proteinExistence type="predicted"/>
<name>A0A8T7M2C0_9CHLR</name>
<evidence type="ECO:0000313" key="1">
    <source>
        <dbReference type="EMBL" id="NWJ45166.1"/>
    </source>
</evidence>
<sequence length="52" mass="5688">MSGNDNNSYLRQAQGKNLVEEVNTDTDFVADIVFFTTFANALGVTLTPTSIF</sequence>
<evidence type="ECO:0000313" key="2">
    <source>
        <dbReference type="Proteomes" id="UP000521676"/>
    </source>
</evidence>
<dbReference type="AlphaFoldDB" id="A0A8T7M2C0"/>
<comment type="caution">
    <text evidence="1">The sequence shown here is derived from an EMBL/GenBank/DDBJ whole genome shotgun (WGS) entry which is preliminary data.</text>
</comment>
<gene>
    <name evidence="1" type="ORF">HXX08_04725</name>
</gene>
<dbReference type="Proteomes" id="UP000521676">
    <property type="component" value="Unassembled WGS sequence"/>
</dbReference>
<accession>A0A8T7M2C0</accession>
<reference evidence="1 2" key="1">
    <citation type="submission" date="2020-06" db="EMBL/GenBank/DDBJ databases">
        <title>Anoxygenic phototrophic Chloroflexota member uses a Type I reaction center.</title>
        <authorList>
            <person name="Tsuji J.M."/>
            <person name="Shaw N.A."/>
            <person name="Nagashima S."/>
            <person name="Venkiteswaran J."/>
            <person name="Schiff S.L."/>
            <person name="Hanada S."/>
            <person name="Tank M."/>
            <person name="Neufeld J.D."/>
        </authorList>
    </citation>
    <scope>NUCLEOTIDE SEQUENCE [LARGE SCALE GENOMIC DNA]</scope>
    <source>
        <strain evidence="1">L227-S17</strain>
    </source>
</reference>
<dbReference type="EMBL" id="JACATZ010000001">
    <property type="protein sequence ID" value="NWJ45166.1"/>
    <property type="molecule type" value="Genomic_DNA"/>
</dbReference>